<reference evidence="2 3" key="1">
    <citation type="submission" date="2011-08" db="EMBL/GenBank/DDBJ databases">
        <authorList>
            <person name="Weinstock G."/>
            <person name="Sodergren E."/>
            <person name="Clifton S."/>
            <person name="Fulton L."/>
            <person name="Fulton B."/>
            <person name="Courtney L."/>
            <person name="Fronick C."/>
            <person name="Harrison M."/>
            <person name="Strong C."/>
            <person name="Farmer C."/>
            <person name="Delahaunty K."/>
            <person name="Markovic C."/>
            <person name="Hall O."/>
            <person name="Minx P."/>
            <person name="Tomlinson C."/>
            <person name="Mitreva M."/>
            <person name="Hou S."/>
            <person name="Chen J."/>
            <person name="Wollam A."/>
            <person name="Pepin K.H."/>
            <person name="Johnson M."/>
            <person name="Bhonagiri V."/>
            <person name="Zhang X."/>
            <person name="Suruliraj S."/>
            <person name="Warren W."/>
            <person name="Chinwalla A."/>
            <person name="Mardis E.R."/>
            <person name="Wilson R.K."/>
        </authorList>
    </citation>
    <scope>NUCLEOTIDE SEQUENCE [LARGE SCALE GENOMIC DNA]</scope>
    <source>
        <strain evidence="2 3">ATCC 33091</strain>
    </source>
</reference>
<organism evidence="2 3">
    <name type="scientific">Listeria innocua ATCC 33091</name>
    <dbReference type="NCBI Taxonomy" id="1002366"/>
    <lineage>
        <taxon>Bacteria</taxon>
        <taxon>Bacillati</taxon>
        <taxon>Bacillota</taxon>
        <taxon>Bacilli</taxon>
        <taxon>Bacillales</taxon>
        <taxon>Listeriaceae</taxon>
        <taxon>Listeria</taxon>
    </lineage>
</organism>
<feature type="transmembrane region" description="Helical" evidence="1">
    <location>
        <begin position="6"/>
        <end position="29"/>
    </location>
</feature>
<evidence type="ECO:0000313" key="2">
    <source>
        <dbReference type="EMBL" id="EHN61260.1"/>
    </source>
</evidence>
<evidence type="ECO:0000313" key="3">
    <source>
        <dbReference type="Proteomes" id="UP000003597"/>
    </source>
</evidence>
<comment type="caution">
    <text evidence="2">The sequence shown here is derived from an EMBL/GenBank/DDBJ whole genome shotgun (WGS) entry which is preliminary data.</text>
</comment>
<keyword evidence="3" id="KW-1185">Reference proteome</keyword>
<evidence type="ECO:0008006" key="4">
    <source>
        <dbReference type="Google" id="ProtNLM"/>
    </source>
</evidence>
<protein>
    <recommendedName>
        <fullName evidence="4">Competence protein ComG</fullName>
    </recommendedName>
</protein>
<proteinExistence type="predicted"/>
<keyword evidence="1" id="KW-1133">Transmembrane helix</keyword>
<keyword evidence="1" id="KW-0472">Membrane</keyword>
<dbReference type="AlphaFoldDB" id="A0AB72Z8E4"/>
<evidence type="ECO:0000256" key="1">
    <source>
        <dbReference type="SAM" id="Phobius"/>
    </source>
</evidence>
<dbReference type="EMBL" id="AGCN01000032">
    <property type="protein sequence ID" value="EHN61260.1"/>
    <property type="molecule type" value="Genomic_DNA"/>
</dbReference>
<name>A0AB72Z8E4_LISIO</name>
<gene>
    <name evidence="2" type="ORF">HMPREF0557_02001</name>
</gene>
<accession>A0AB72Z8E4</accession>
<dbReference type="Proteomes" id="UP000003597">
    <property type="component" value="Unassembled WGS sequence"/>
</dbReference>
<sequence>MKNNGFTLPFILFIALITILIVTGSASIFKTQIQYEKQLQNYYLASAELNLALLVAKDDSMLANQLNIKYGSSIIECQSTDDTLSSFSCKITLENGYTLTKTTNP</sequence>
<dbReference type="RefSeq" id="WP_003771699.1">
    <property type="nucleotide sequence ID" value="NZ_JH556647.1"/>
</dbReference>
<keyword evidence="1" id="KW-0812">Transmembrane</keyword>